<evidence type="ECO:0000256" key="3">
    <source>
        <dbReference type="ARBA" id="ARBA00022448"/>
    </source>
</evidence>
<evidence type="ECO:0000256" key="2">
    <source>
        <dbReference type="ARBA" id="ARBA00008974"/>
    </source>
</evidence>
<feature type="transmembrane region" description="Helical" evidence="9">
    <location>
        <begin position="379"/>
        <end position="395"/>
    </location>
</feature>
<dbReference type="Pfam" id="PF02133">
    <property type="entry name" value="Transp_cyt_pur"/>
    <property type="match status" value="1"/>
</dbReference>
<feature type="transmembrane region" description="Helical" evidence="9">
    <location>
        <begin position="196"/>
        <end position="216"/>
    </location>
</feature>
<dbReference type="KEGG" id="msg:MSMEI_2898"/>
<dbReference type="Proteomes" id="UP000006158">
    <property type="component" value="Chromosome"/>
</dbReference>
<dbReference type="EMBL" id="CP001663">
    <property type="protein sequence ID" value="AFP39362.1"/>
    <property type="molecule type" value="Genomic_DNA"/>
</dbReference>
<dbReference type="PANTHER" id="PTHR31806:SF1">
    <property type="entry name" value="PURINE-CYTOSINE PERMEASE FCY2-RELATED"/>
    <property type="match status" value="1"/>
</dbReference>
<comment type="similarity">
    <text evidence="2 7">Belongs to the purine-cytosine permease (2.A.39) family.</text>
</comment>
<feature type="transmembrane region" description="Helical" evidence="9">
    <location>
        <begin position="407"/>
        <end position="429"/>
    </location>
</feature>
<dbReference type="AlphaFoldDB" id="I7G122"/>
<feature type="transmembrane region" description="Helical" evidence="9">
    <location>
        <begin position="223"/>
        <end position="242"/>
    </location>
</feature>
<keyword evidence="5 9" id="KW-1133">Transmembrane helix</keyword>
<evidence type="ECO:0000256" key="1">
    <source>
        <dbReference type="ARBA" id="ARBA00004141"/>
    </source>
</evidence>
<name>I7G122_MYCS2</name>
<sequence length="509" mass="54274">MGVCTSNQIGRTWMFLHSIVDLWRCFDGPNRREGATMSTRPIEPVAAGDDSPPEQSAAVPFDAHGIEPIAPTDRDCSPAELFWIWCGANIAPINWVLGALGITLGLSLVETLIVVAVGNLLGCAVFGVFNVIGHRTAVNQMVLGRAPFGRMGARIPGLVQFLLTMGWVGVNTWVVLDLVLAVFAEFGVTGGLWLEVVVAAGIMVIQLALALYGFYAIRSFEKYTVPATAVVMAVMTALAFAATDVQWSLAGHAMTAGEKFTAVTQLLTAIGIGWGLTWIPYASDYSRFVRVGASSRSVFWASSLGMYVPTVWLAAVGACLASAGTGSDPSALVVSTFGIMAVPVLLLLVHGPIATNILNLYSCSLAALSIGVRMTRWKVTLLAGAVASVVLAVFVQADSFAHAFDNWLVSILVWISPWAAIMLVDYVVLRRGALDVTSLYREDSARWNHAGLVSLAVGIVAGWSWQYGLVPAMQGPIATSFGNTDFSWLSGSLVAGGLYWVLRRRATGR</sequence>
<keyword evidence="4 9" id="KW-0812">Transmembrane</keyword>
<dbReference type="GO" id="GO:0022857">
    <property type="term" value="F:transmembrane transporter activity"/>
    <property type="evidence" value="ECO:0007669"/>
    <property type="project" value="InterPro"/>
</dbReference>
<feature type="region of interest" description="Disordered" evidence="8">
    <location>
        <begin position="33"/>
        <end position="55"/>
    </location>
</feature>
<feature type="transmembrane region" description="Helical" evidence="9">
    <location>
        <begin position="153"/>
        <end position="176"/>
    </location>
</feature>
<evidence type="ECO:0000256" key="6">
    <source>
        <dbReference type="ARBA" id="ARBA00023136"/>
    </source>
</evidence>
<feature type="transmembrane region" description="Helical" evidence="9">
    <location>
        <begin position="262"/>
        <end position="283"/>
    </location>
</feature>
<organism evidence="10 11">
    <name type="scientific">Mycolicibacterium smegmatis (strain ATCC 700084 / mc(2)155)</name>
    <name type="common">Mycobacterium smegmatis</name>
    <dbReference type="NCBI Taxonomy" id="246196"/>
    <lineage>
        <taxon>Bacteria</taxon>
        <taxon>Bacillati</taxon>
        <taxon>Actinomycetota</taxon>
        <taxon>Actinomycetes</taxon>
        <taxon>Mycobacteriales</taxon>
        <taxon>Mycobacteriaceae</taxon>
        <taxon>Mycolicibacterium</taxon>
    </lineage>
</organism>
<accession>I7G122</accession>
<evidence type="ECO:0000256" key="8">
    <source>
        <dbReference type="SAM" id="MobiDB-lite"/>
    </source>
</evidence>
<feature type="transmembrane region" description="Helical" evidence="9">
    <location>
        <begin position="82"/>
        <end position="106"/>
    </location>
</feature>
<keyword evidence="3 7" id="KW-0813">Transport</keyword>
<dbReference type="InterPro" id="IPR026030">
    <property type="entry name" value="Pur-cyt_permease_Fcy2/21/22"/>
</dbReference>
<dbReference type="GO" id="GO:0005886">
    <property type="term" value="C:plasma membrane"/>
    <property type="evidence" value="ECO:0007669"/>
    <property type="project" value="TreeGrafter"/>
</dbReference>
<evidence type="ECO:0000256" key="4">
    <source>
        <dbReference type="ARBA" id="ARBA00022692"/>
    </source>
</evidence>
<dbReference type="CDD" id="cd11484">
    <property type="entry name" value="SLC-NCS1sbd_CobB-like"/>
    <property type="match status" value="1"/>
</dbReference>
<dbReference type="PANTHER" id="PTHR31806">
    <property type="entry name" value="PURINE-CYTOSINE PERMEASE FCY2-RELATED"/>
    <property type="match status" value="1"/>
</dbReference>
<reference evidence="10 11" key="1">
    <citation type="journal article" date="2007" name="Genome Biol.">
        <title>Interrupted coding sequences in Mycobacterium smegmatis: authentic mutations or sequencing errors?</title>
        <authorList>
            <person name="Deshayes C."/>
            <person name="Perrodou E."/>
            <person name="Gallien S."/>
            <person name="Euphrasie D."/>
            <person name="Schaeffer C."/>
            <person name="Van-Dorsselaer A."/>
            <person name="Poch O."/>
            <person name="Lecompte O."/>
            <person name="Reyrat J.M."/>
        </authorList>
    </citation>
    <scope>NUCLEOTIDE SEQUENCE [LARGE SCALE GENOMIC DNA]</scope>
    <source>
        <strain evidence="11">ATCC 700084 / mc(2)155</strain>
    </source>
</reference>
<evidence type="ECO:0000313" key="11">
    <source>
        <dbReference type="Proteomes" id="UP000006158"/>
    </source>
</evidence>
<reference evidence="10 11" key="2">
    <citation type="journal article" date="2009" name="Genome Res.">
        <title>Ortho-proteogenomics: multiple proteomes investigation through orthology and a new MS-based protocol.</title>
        <authorList>
            <person name="Gallien S."/>
            <person name="Perrodou E."/>
            <person name="Carapito C."/>
            <person name="Deshayes C."/>
            <person name="Reyrat J.M."/>
            <person name="Van Dorsselaer A."/>
            <person name="Poch O."/>
            <person name="Schaeffer C."/>
            <person name="Lecompte O."/>
        </authorList>
    </citation>
    <scope>NUCLEOTIDE SEQUENCE [LARGE SCALE GENOMIC DNA]</scope>
    <source>
        <strain evidence="11">ATCC 700084 / mc(2)155</strain>
    </source>
</reference>
<evidence type="ECO:0000256" key="9">
    <source>
        <dbReference type="SAM" id="Phobius"/>
    </source>
</evidence>
<feature type="transmembrane region" description="Helical" evidence="9">
    <location>
        <begin position="112"/>
        <end position="132"/>
    </location>
</feature>
<feature type="transmembrane region" description="Helical" evidence="9">
    <location>
        <begin position="304"/>
        <end position="325"/>
    </location>
</feature>
<protein>
    <submittedName>
        <fullName evidence="10">Permease for cytosine/purines uracil thiamine allantoin</fullName>
    </submittedName>
</protein>
<gene>
    <name evidence="10" type="ordered locus">MSMEI_2898</name>
</gene>
<feature type="transmembrane region" description="Helical" evidence="9">
    <location>
        <begin position="450"/>
        <end position="466"/>
    </location>
</feature>
<evidence type="ECO:0000313" key="10">
    <source>
        <dbReference type="EMBL" id="AFP39362.1"/>
    </source>
</evidence>
<comment type="subcellular location">
    <subcellularLocation>
        <location evidence="1">Membrane</location>
        <topology evidence="1">Multi-pass membrane protein</topology>
    </subcellularLocation>
</comment>
<evidence type="ECO:0000256" key="5">
    <source>
        <dbReference type="ARBA" id="ARBA00022989"/>
    </source>
</evidence>
<keyword evidence="6 7" id="KW-0472">Membrane</keyword>
<dbReference type="PATRIC" id="fig|246196.56.peg.2974"/>
<dbReference type="Gene3D" id="1.10.4160.10">
    <property type="entry name" value="Hydantoin permease"/>
    <property type="match status" value="1"/>
</dbReference>
<evidence type="ECO:0000256" key="7">
    <source>
        <dbReference type="PIRNR" id="PIRNR002744"/>
    </source>
</evidence>
<dbReference type="PIRSF" id="PIRSF002744">
    <property type="entry name" value="Pur-cyt_permease"/>
    <property type="match status" value="1"/>
</dbReference>
<feature type="transmembrane region" description="Helical" evidence="9">
    <location>
        <begin position="486"/>
        <end position="502"/>
    </location>
</feature>
<proteinExistence type="inferred from homology"/>
<feature type="transmembrane region" description="Helical" evidence="9">
    <location>
        <begin position="331"/>
        <end position="358"/>
    </location>
</feature>
<dbReference type="InterPro" id="IPR001248">
    <property type="entry name" value="Pur-cyt_permease"/>
</dbReference>